<dbReference type="SMART" id="SM00487">
    <property type="entry name" value="DEXDc"/>
    <property type="match status" value="1"/>
</dbReference>
<dbReference type="GO" id="GO:0003677">
    <property type="term" value="F:DNA binding"/>
    <property type="evidence" value="ECO:0007669"/>
    <property type="project" value="UniProtKB-KW"/>
</dbReference>
<dbReference type="Pfam" id="PF14493">
    <property type="entry name" value="HTH_40"/>
    <property type="match status" value="1"/>
</dbReference>
<feature type="compositionally biased region" description="Polar residues" evidence="11">
    <location>
        <begin position="879"/>
        <end position="906"/>
    </location>
</feature>
<dbReference type="PROSITE" id="PS50967">
    <property type="entry name" value="HRDC"/>
    <property type="match status" value="1"/>
</dbReference>
<dbReference type="CDD" id="cd18794">
    <property type="entry name" value="SF2_C_RecQ"/>
    <property type="match status" value="1"/>
</dbReference>
<dbReference type="InterPro" id="IPR044876">
    <property type="entry name" value="HRDC_dom_sf"/>
</dbReference>
<dbReference type="Pfam" id="PF09382">
    <property type="entry name" value="RQC"/>
    <property type="match status" value="1"/>
</dbReference>
<dbReference type="InterPro" id="IPR004589">
    <property type="entry name" value="DNA_helicase_ATP-dep_RecQ"/>
</dbReference>
<evidence type="ECO:0000256" key="8">
    <source>
        <dbReference type="ARBA" id="ARBA00023235"/>
    </source>
</evidence>
<dbReference type="PANTHER" id="PTHR13710">
    <property type="entry name" value="DNA HELICASE RECQ FAMILY MEMBER"/>
    <property type="match status" value="1"/>
</dbReference>
<evidence type="ECO:0000259" key="14">
    <source>
        <dbReference type="PROSITE" id="PS51194"/>
    </source>
</evidence>
<feature type="domain" description="HRDC" evidence="12">
    <location>
        <begin position="938"/>
        <end position="1018"/>
    </location>
</feature>
<feature type="compositionally biased region" description="Basic residues" evidence="11">
    <location>
        <begin position="1278"/>
        <end position="1291"/>
    </location>
</feature>
<evidence type="ECO:0000256" key="3">
    <source>
        <dbReference type="ARBA" id="ARBA00022741"/>
    </source>
</evidence>
<dbReference type="FunFam" id="3.40.50.300:FF:000941">
    <property type="entry name" value="Werner syndrome RecQ like helicase"/>
    <property type="match status" value="1"/>
</dbReference>
<name>A0A6F9DXS1_9ASCI</name>
<dbReference type="GO" id="GO:0000724">
    <property type="term" value="P:double-strand break repair via homologous recombination"/>
    <property type="evidence" value="ECO:0007669"/>
    <property type="project" value="TreeGrafter"/>
</dbReference>
<feature type="region of interest" description="Disordered" evidence="11">
    <location>
        <begin position="877"/>
        <end position="906"/>
    </location>
</feature>
<keyword evidence="3" id="KW-0547">Nucleotide-binding</keyword>
<evidence type="ECO:0000313" key="15">
    <source>
        <dbReference type="EMBL" id="CAB3267766.1"/>
    </source>
</evidence>
<dbReference type="GO" id="GO:0005694">
    <property type="term" value="C:chromosome"/>
    <property type="evidence" value="ECO:0007669"/>
    <property type="project" value="TreeGrafter"/>
</dbReference>
<evidence type="ECO:0000256" key="9">
    <source>
        <dbReference type="ARBA" id="ARBA00034617"/>
    </source>
</evidence>
<sequence>MECMENVIDRLITMCDEGHNIIGVIEETDLKEKVSVEKQACMETLLNQVFDNLNKLRSVINNLSKESSHETRDINKNVKIEINNNSEPEQILDTIEATPKLWRFTKKESVPKSPDCIEINSSFEEDISIKDQSQKKVYSFKSLKNGSSGDINTKATISTADVSKCDAKSRFAHSSSLNADIDNIDDLLEEEEQIINENIAHANNKESCFVKQTTTKIVTNNDDAFEDDIDLDEVEALEQHYVSQSTTIPQSNAVFQNNISSDTTTDYRPSEYGSYQTSYQDNTPEIDLDMCVIPDNDFDDIDEVNDVEDQKLNTSDGFDDPNYIPPDKMYIDTLKEYFGHSKFRPMQWKIINTALNEGRDQCVVMATGYGKSLCYQFPPVYLETTAICISPLISLMEDQVLKLETSNIPGCFLGSGQKNKHETYSEMMRGNYRVVYITPEFAEACSDVLLQLNRQVGISLIAVDEAHCVSQWGHDFRASYRNVGRLKKLLPNVPFIALTATATPEVRKDICNSLNLKNPVVTCTSFDRVNLYLDVYKKSGDPSADLRNLMKQKTVRGQTKYEFDGPTIIYCPTKKGTAKIGQVVKQLGVKCLIYHAGLSMEKRNEAHHKFVRDEVDCIIATVAFGMGIDKPDVRRIVHYGAPKDIESYYQEIGRAGRDGLPATCHTFFTAADFNTNRFFLRDISSPKFRDHKAGMILKMEQYLTTMSCRRKAVLSHFDKRAESSITGTEKCCDNCRARAKGKGGAASDEGAVIMEDEHDFGAEAKQLFDAVKITGERFGLGMPVQFLSGSKGKKMFDRFVQHPSFGSGSQHSQKWWRALGKALLSESYLKERQMRKGSFGASVEIGPKGLEWLGKRNFSPKLPLMLVPTIDLTNREMRTSSNPTQTTASTENKTILPTVPGSGSLSKQQMDKLILGPYLPLNPTNNKKQSIKSYTDSDEHSGPLYRLLLALRNDIAQDMDIPPHLVANNKDLLELSKARPSSSEKMKQVDGMSVVKVKRIGSQVLAVIESYCAENNADHDNFIDMDDMDLPASQAQRKRNETGVPTKPMSDSVRTTYNLFHERCLTLEEISKERGLQLSTLGSHLADALNAGHPVSFRQLGITQELIKRIEDSIRLPPINSDISRLVPIKDRLGTTVDWMQLKIVRTYLVKYYGLSVTTQAPEPQPQPVKQTSSLTANKSSFQPPGRSGVNKRPSPSTSAANSSRQPALLPTLPAGQKKKNSFSRPFLSSPAGPSHGLASSASNNASGDETSSYFSGKRPSQTKRKLPAWGGSETKTKAKKFQFKRRSKFM</sequence>
<dbReference type="SUPFAM" id="SSF52540">
    <property type="entry name" value="P-loop containing nucleoside triphosphate hydrolases"/>
    <property type="match status" value="1"/>
</dbReference>
<dbReference type="EMBL" id="LR791904">
    <property type="protein sequence ID" value="CAB3267766.1"/>
    <property type="molecule type" value="mRNA"/>
</dbReference>
<dbReference type="PANTHER" id="PTHR13710:SF120">
    <property type="entry name" value="BIFUNCTIONAL 3'-5' EXONUCLEASE_ATP-DEPENDENT HELICASE WRN"/>
    <property type="match status" value="1"/>
</dbReference>
<organism evidence="15">
    <name type="scientific">Phallusia mammillata</name>
    <dbReference type="NCBI Taxonomy" id="59560"/>
    <lineage>
        <taxon>Eukaryota</taxon>
        <taxon>Metazoa</taxon>
        <taxon>Chordata</taxon>
        <taxon>Tunicata</taxon>
        <taxon>Ascidiacea</taxon>
        <taxon>Phlebobranchia</taxon>
        <taxon>Ascidiidae</taxon>
        <taxon>Phallusia</taxon>
    </lineage>
</organism>
<dbReference type="Pfam" id="PF00570">
    <property type="entry name" value="HRDC"/>
    <property type="match status" value="1"/>
</dbReference>
<keyword evidence="7" id="KW-0238">DNA-binding</keyword>
<dbReference type="Pfam" id="PF00271">
    <property type="entry name" value="Helicase_C"/>
    <property type="match status" value="1"/>
</dbReference>
<dbReference type="Gene3D" id="3.40.50.300">
    <property type="entry name" value="P-loop containing nucleotide triphosphate hydrolases"/>
    <property type="match status" value="2"/>
</dbReference>
<evidence type="ECO:0000256" key="5">
    <source>
        <dbReference type="ARBA" id="ARBA00022806"/>
    </source>
</evidence>
<dbReference type="Pfam" id="PF16124">
    <property type="entry name" value="RecQ_Zn_bind"/>
    <property type="match status" value="1"/>
</dbReference>
<evidence type="ECO:0000256" key="6">
    <source>
        <dbReference type="ARBA" id="ARBA00022840"/>
    </source>
</evidence>
<dbReference type="GO" id="GO:0009378">
    <property type="term" value="F:four-way junction helicase activity"/>
    <property type="evidence" value="ECO:0007669"/>
    <property type="project" value="TreeGrafter"/>
</dbReference>
<dbReference type="InterPro" id="IPR018982">
    <property type="entry name" value="RQC_domain"/>
</dbReference>
<dbReference type="PROSITE" id="PS51192">
    <property type="entry name" value="HELICASE_ATP_BIND_1"/>
    <property type="match status" value="1"/>
</dbReference>
<dbReference type="GO" id="GO:0000723">
    <property type="term" value="P:telomere maintenance"/>
    <property type="evidence" value="ECO:0007669"/>
    <property type="project" value="TreeGrafter"/>
</dbReference>
<evidence type="ECO:0000256" key="1">
    <source>
        <dbReference type="ARBA" id="ARBA00001947"/>
    </source>
</evidence>
<comment type="cofactor">
    <cofactor evidence="1">
        <name>Zn(2+)</name>
        <dbReference type="ChEBI" id="CHEBI:29105"/>
    </cofactor>
</comment>
<feature type="domain" description="Helicase C-terminal" evidence="14">
    <location>
        <begin position="545"/>
        <end position="703"/>
    </location>
</feature>
<evidence type="ECO:0000256" key="7">
    <source>
        <dbReference type="ARBA" id="ARBA00023125"/>
    </source>
</evidence>
<evidence type="ECO:0000256" key="11">
    <source>
        <dbReference type="SAM" id="MobiDB-lite"/>
    </source>
</evidence>
<keyword evidence="5 15" id="KW-0347">Helicase</keyword>
<dbReference type="InterPro" id="IPR014001">
    <property type="entry name" value="Helicase_ATP-bd"/>
</dbReference>
<evidence type="ECO:0000256" key="2">
    <source>
        <dbReference type="ARBA" id="ARBA00005446"/>
    </source>
</evidence>
<feature type="compositionally biased region" description="Polar residues" evidence="11">
    <location>
        <begin position="1194"/>
        <end position="1206"/>
    </location>
</feature>
<dbReference type="Pfam" id="PF00270">
    <property type="entry name" value="DEAD"/>
    <property type="match status" value="1"/>
</dbReference>
<keyword evidence="8" id="KW-0413">Isomerase</keyword>
<dbReference type="InterPro" id="IPR002121">
    <property type="entry name" value="HRDC_dom"/>
</dbReference>
<comment type="similarity">
    <text evidence="2">Belongs to the helicase family. RecQ subfamily.</text>
</comment>
<dbReference type="GO" id="GO:0043138">
    <property type="term" value="F:3'-5' DNA helicase activity"/>
    <property type="evidence" value="ECO:0007669"/>
    <property type="project" value="UniProtKB-EC"/>
</dbReference>
<dbReference type="SMART" id="SM00341">
    <property type="entry name" value="HRDC"/>
    <property type="match status" value="1"/>
</dbReference>
<protein>
    <recommendedName>
        <fullName evidence="10">DNA 3'-5' helicase</fullName>
        <ecNumber evidence="10">5.6.2.4</ecNumber>
    </recommendedName>
</protein>
<comment type="catalytic activity">
    <reaction evidence="9">
        <text>Couples ATP hydrolysis with the unwinding of duplex DNA by translocating in the 3'-5' direction.</text>
        <dbReference type="EC" id="5.6.2.4"/>
    </reaction>
</comment>
<dbReference type="EC" id="5.6.2.4" evidence="10"/>
<dbReference type="NCBIfam" id="TIGR00614">
    <property type="entry name" value="recQ_fam"/>
    <property type="match status" value="1"/>
</dbReference>
<evidence type="ECO:0000256" key="10">
    <source>
        <dbReference type="ARBA" id="ARBA00034808"/>
    </source>
</evidence>
<feature type="compositionally biased region" description="Polar residues" evidence="11">
    <location>
        <begin position="1159"/>
        <end position="1183"/>
    </location>
</feature>
<evidence type="ECO:0000259" key="13">
    <source>
        <dbReference type="PROSITE" id="PS51192"/>
    </source>
</evidence>
<dbReference type="InterPro" id="IPR010997">
    <property type="entry name" value="HRDC-like_sf"/>
</dbReference>
<dbReference type="SUPFAM" id="SSF47819">
    <property type="entry name" value="HRDC-like"/>
    <property type="match status" value="1"/>
</dbReference>
<dbReference type="GO" id="GO:0005524">
    <property type="term" value="F:ATP binding"/>
    <property type="evidence" value="ECO:0007669"/>
    <property type="project" value="UniProtKB-KW"/>
</dbReference>
<gene>
    <name evidence="15" type="primary">Wrn-001</name>
</gene>
<dbReference type="GO" id="GO:0005737">
    <property type="term" value="C:cytoplasm"/>
    <property type="evidence" value="ECO:0007669"/>
    <property type="project" value="TreeGrafter"/>
</dbReference>
<proteinExistence type="evidence at transcript level"/>
<dbReference type="GO" id="GO:0016787">
    <property type="term" value="F:hydrolase activity"/>
    <property type="evidence" value="ECO:0007669"/>
    <property type="project" value="UniProtKB-KW"/>
</dbReference>
<dbReference type="GO" id="GO:0006260">
    <property type="term" value="P:DNA replication"/>
    <property type="evidence" value="ECO:0007669"/>
    <property type="project" value="InterPro"/>
</dbReference>
<dbReference type="SUPFAM" id="SSF46785">
    <property type="entry name" value="Winged helix' DNA-binding domain"/>
    <property type="match status" value="1"/>
</dbReference>
<accession>A0A6F9DXS1</accession>
<dbReference type="InterPro" id="IPR036390">
    <property type="entry name" value="WH_DNA-bd_sf"/>
</dbReference>
<dbReference type="InterPro" id="IPR029491">
    <property type="entry name" value="Helicase_HTH"/>
</dbReference>
<feature type="domain" description="Helicase ATP-binding" evidence="13">
    <location>
        <begin position="352"/>
        <end position="520"/>
    </location>
</feature>
<dbReference type="Gene3D" id="1.10.10.10">
    <property type="entry name" value="Winged helix-like DNA-binding domain superfamily/Winged helix DNA-binding domain"/>
    <property type="match status" value="1"/>
</dbReference>
<reference evidence="15" key="1">
    <citation type="submission" date="2020-04" db="EMBL/GenBank/DDBJ databases">
        <authorList>
            <person name="Neveu A P."/>
        </authorList>
    </citation>
    <scope>NUCLEOTIDE SEQUENCE</scope>
    <source>
        <tissue evidence="15">Whole embryo</tissue>
    </source>
</reference>
<dbReference type="InterPro" id="IPR036388">
    <property type="entry name" value="WH-like_DNA-bd_sf"/>
</dbReference>
<dbReference type="InterPro" id="IPR011545">
    <property type="entry name" value="DEAD/DEAH_box_helicase_dom"/>
</dbReference>
<dbReference type="InterPro" id="IPR027417">
    <property type="entry name" value="P-loop_NTPase"/>
</dbReference>
<dbReference type="GO" id="GO:0005654">
    <property type="term" value="C:nucleoplasm"/>
    <property type="evidence" value="ECO:0007669"/>
    <property type="project" value="TreeGrafter"/>
</dbReference>
<dbReference type="SMART" id="SM00956">
    <property type="entry name" value="RQC"/>
    <property type="match status" value="1"/>
</dbReference>
<keyword evidence="4" id="KW-0378">Hydrolase</keyword>
<dbReference type="Gene3D" id="1.10.150.80">
    <property type="entry name" value="HRDC domain"/>
    <property type="match status" value="1"/>
</dbReference>
<evidence type="ECO:0000259" key="12">
    <source>
        <dbReference type="PROSITE" id="PS50967"/>
    </source>
</evidence>
<dbReference type="SMART" id="SM00490">
    <property type="entry name" value="HELICc"/>
    <property type="match status" value="1"/>
</dbReference>
<dbReference type="InterPro" id="IPR001650">
    <property type="entry name" value="Helicase_C-like"/>
</dbReference>
<dbReference type="FunFam" id="3.40.50.300:FF:003431">
    <property type="entry name" value="ATP-dependent DNA helicase"/>
    <property type="match status" value="1"/>
</dbReference>
<dbReference type="PROSITE" id="PS51194">
    <property type="entry name" value="HELICASE_CTER"/>
    <property type="match status" value="1"/>
</dbReference>
<dbReference type="InterPro" id="IPR032284">
    <property type="entry name" value="RecQ_Zn-bd"/>
</dbReference>
<feature type="region of interest" description="Disordered" evidence="11">
    <location>
        <begin position="1159"/>
        <end position="1291"/>
    </location>
</feature>
<keyword evidence="6" id="KW-0067">ATP-binding</keyword>
<evidence type="ECO:0000256" key="4">
    <source>
        <dbReference type="ARBA" id="ARBA00022801"/>
    </source>
</evidence>